<protein>
    <recommendedName>
        <fullName evidence="4">Cyclin-like domain-containing protein</fullName>
    </recommendedName>
</protein>
<evidence type="ECO:0000256" key="1">
    <source>
        <dbReference type="ARBA" id="ARBA00003222"/>
    </source>
</evidence>
<keyword evidence="2" id="KW-0195">Cyclin</keyword>
<dbReference type="Proteomes" id="UP000250572">
    <property type="component" value="Unassembled WGS sequence"/>
</dbReference>
<dbReference type="EMBL" id="NHOQ01000443">
    <property type="protein sequence ID" value="PWA30231.1"/>
    <property type="molecule type" value="Genomic_DNA"/>
</dbReference>
<evidence type="ECO:0000256" key="3">
    <source>
        <dbReference type="SAM" id="MobiDB-lite"/>
    </source>
</evidence>
<proteinExistence type="inferred from homology"/>
<reference evidence="5 6" key="1">
    <citation type="journal article" date="2018" name="G3 (Bethesda)">
        <title>A High-Quality Reference Genome for the Invasive Mosquitofish Gambusia affinis Using a Chicago Library.</title>
        <authorList>
            <person name="Hoffberg S.L."/>
            <person name="Troendle N.J."/>
            <person name="Glenn T.C."/>
            <person name="Mahmud O."/>
            <person name="Louha S."/>
            <person name="Chalopin D."/>
            <person name="Bennetzen J.L."/>
            <person name="Mauricio R."/>
        </authorList>
    </citation>
    <scope>NUCLEOTIDE SEQUENCE [LARGE SCALE GENOMIC DNA]</scope>
    <source>
        <strain evidence="5">NE01/NJP1002.9</strain>
        <tissue evidence="5">Muscle</tissue>
    </source>
</reference>
<evidence type="ECO:0000313" key="6">
    <source>
        <dbReference type="Proteomes" id="UP000250572"/>
    </source>
</evidence>
<gene>
    <name evidence="5" type="ORF">CCH79_00014904</name>
</gene>
<comment type="function">
    <text evidence="1">Essential for the control of the cell cycle at the G2/M (mitosis) transition.</text>
</comment>
<dbReference type="Pfam" id="PF00134">
    <property type="entry name" value="Cyclin_N"/>
    <property type="match status" value="1"/>
</dbReference>
<comment type="caution">
    <text evidence="5">The sequence shown here is derived from an EMBL/GenBank/DDBJ whole genome shotgun (WGS) entry which is preliminary data.</text>
</comment>
<evidence type="ECO:0000256" key="2">
    <source>
        <dbReference type="RuleBase" id="RU000383"/>
    </source>
</evidence>
<dbReference type="FunFam" id="1.10.472.10:FF:000003">
    <property type="entry name" value="G1/S-specific cyclin-D2"/>
    <property type="match status" value="1"/>
</dbReference>
<sequence length="471" mass="52643">MPLCLSWKHKSVFSMDAQASRETGKVSSYPGSASKHPCNMMLPPPCLTVGKVFLFCPHFPPNVKVSCICQSRQRNREKISCQPDILYTRLRKLCVAVAASSAWRKEQTREAAAGEKRWKSRKGALVMELYCLESDTAVKAQPDPNILYDDRVLQSLLTIEDSFLPQCSYFQRVQKDIQPYMRRMVAGWMHEVCEEENTNQDVFPLAINYLDRFLAVMPTRKNLLQLLGAVCIFLAAKLKDCRPPSAEKLCVYTDNSITPRELLNSLCFSPLPAFGGVSDDRLAMNPPSMIATGSMAAAICGLQLDHSDQRLSRDNLTDLLAKITNTEVVSVAPTQQLLAGIAISHASSIKESSVNNSDDLSRSRLKRFALHGERERKRERSGSALSPVPDFPWFSRAWRCGSFLCRRVSIAALLVFRDCLRACQEQIERVLASSLQQGQQYGPDSAVRGGSKSREQQDQSSTPTDVRDVNL</sequence>
<evidence type="ECO:0000259" key="4">
    <source>
        <dbReference type="SMART" id="SM00385"/>
    </source>
</evidence>
<dbReference type="InterPro" id="IPR013763">
    <property type="entry name" value="Cyclin-like_dom"/>
</dbReference>
<dbReference type="Gene3D" id="1.10.472.10">
    <property type="entry name" value="Cyclin-like"/>
    <property type="match status" value="2"/>
</dbReference>
<dbReference type="InterPro" id="IPR006671">
    <property type="entry name" value="Cyclin_N"/>
</dbReference>
<accession>A0A315W347</accession>
<organism evidence="5 6">
    <name type="scientific">Gambusia affinis</name>
    <name type="common">Western mosquitofish</name>
    <name type="synonym">Heterandria affinis</name>
    <dbReference type="NCBI Taxonomy" id="33528"/>
    <lineage>
        <taxon>Eukaryota</taxon>
        <taxon>Metazoa</taxon>
        <taxon>Chordata</taxon>
        <taxon>Craniata</taxon>
        <taxon>Vertebrata</taxon>
        <taxon>Euteleostomi</taxon>
        <taxon>Actinopterygii</taxon>
        <taxon>Neopterygii</taxon>
        <taxon>Teleostei</taxon>
        <taxon>Neoteleostei</taxon>
        <taxon>Acanthomorphata</taxon>
        <taxon>Ovalentaria</taxon>
        <taxon>Atherinomorphae</taxon>
        <taxon>Cyprinodontiformes</taxon>
        <taxon>Poeciliidae</taxon>
        <taxon>Poeciliinae</taxon>
        <taxon>Gambusia</taxon>
    </lineage>
</organism>
<dbReference type="InterPro" id="IPR039361">
    <property type="entry name" value="Cyclin"/>
</dbReference>
<feature type="domain" description="Cyclin-like" evidence="4">
    <location>
        <begin position="187"/>
        <end position="272"/>
    </location>
</feature>
<dbReference type="PANTHER" id="PTHR10177">
    <property type="entry name" value="CYCLINS"/>
    <property type="match status" value="1"/>
</dbReference>
<dbReference type="InterPro" id="IPR036915">
    <property type="entry name" value="Cyclin-like_sf"/>
</dbReference>
<keyword evidence="6" id="KW-1185">Reference proteome</keyword>
<dbReference type="SUPFAM" id="SSF47954">
    <property type="entry name" value="Cyclin-like"/>
    <property type="match status" value="1"/>
</dbReference>
<dbReference type="SMART" id="SM00385">
    <property type="entry name" value="CYCLIN"/>
    <property type="match status" value="1"/>
</dbReference>
<name>A0A315W347_GAMAF</name>
<dbReference type="AlphaFoldDB" id="A0A315W347"/>
<evidence type="ECO:0000313" key="5">
    <source>
        <dbReference type="EMBL" id="PWA30231.1"/>
    </source>
</evidence>
<feature type="region of interest" description="Disordered" evidence="3">
    <location>
        <begin position="440"/>
        <end position="471"/>
    </location>
</feature>
<comment type="similarity">
    <text evidence="2">Belongs to the cyclin family.</text>
</comment>